<sequence length="84" mass="8750">MKFSFKTLLVLSAFGAFATTSCSEKKADNAATTTENAASDAGNAMDNAVDSAKADIAREPGDTAVVRNKPANKVIEEVPATKQK</sequence>
<evidence type="ECO:0008006" key="4">
    <source>
        <dbReference type="Google" id="ProtNLM"/>
    </source>
</evidence>
<dbReference type="OrthoDB" id="885717at2"/>
<dbReference type="Proteomes" id="UP000059542">
    <property type="component" value="Chromosome"/>
</dbReference>
<proteinExistence type="predicted"/>
<reference evidence="2 3" key="1">
    <citation type="submission" date="2015-12" db="EMBL/GenBank/DDBJ databases">
        <authorList>
            <person name="Shamseldin A."/>
            <person name="Moawad H."/>
            <person name="Abd El-Rahim W.M."/>
            <person name="Sadowsky M.J."/>
        </authorList>
    </citation>
    <scope>NUCLEOTIDE SEQUENCE [LARGE SCALE GENOMIC DNA]</scope>
    <source>
        <strain evidence="2 3">DG5B</strain>
    </source>
</reference>
<evidence type="ECO:0000256" key="1">
    <source>
        <dbReference type="SAM" id="SignalP"/>
    </source>
</evidence>
<keyword evidence="1" id="KW-0732">Signal</keyword>
<organism evidence="2 3">
    <name type="scientific">Hymenobacter sedentarius</name>
    <dbReference type="NCBI Taxonomy" id="1411621"/>
    <lineage>
        <taxon>Bacteria</taxon>
        <taxon>Pseudomonadati</taxon>
        <taxon>Bacteroidota</taxon>
        <taxon>Cytophagia</taxon>
        <taxon>Cytophagales</taxon>
        <taxon>Hymenobacteraceae</taxon>
        <taxon>Hymenobacter</taxon>
    </lineage>
</organism>
<evidence type="ECO:0000313" key="3">
    <source>
        <dbReference type="Proteomes" id="UP000059542"/>
    </source>
</evidence>
<dbReference type="PROSITE" id="PS51257">
    <property type="entry name" value="PROKAR_LIPOPROTEIN"/>
    <property type="match status" value="1"/>
</dbReference>
<feature type="signal peptide" evidence="1">
    <location>
        <begin position="1"/>
        <end position="18"/>
    </location>
</feature>
<dbReference type="STRING" id="1411621.AUC43_06280"/>
<accession>A0A0U3SEY9</accession>
<dbReference type="RefSeq" id="WP_068191119.1">
    <property type="nucleotide sequence ID" value="NZ_CP013909.1"/>
</dbReference>
<dbReference type="AlphaFoldDB" id="A0A0U3SEY9"/>
<keyword evidence="3" id="KW-1185">Reference proteome</keyword>
<evidence type="ECO:0000313" key="2">
    <source>
        <dbReference type="EMBL" id="ALW84724.1"/>
    </source>
</evidence>
<name>A0A0U3SEY9_9BACT</name>
<protein>
    <recommendedName>
        <fullName evidence="4">Entericidin EcnAB</fullName>
    </recommendedName>
</protein>
<feature type="chain" id="PRO_5006845034" description="Entericidin EcnAB" evidence="1">
    <location>
        <begin position="19"/>
        <end position="84"/>
    </location>
</feature>
<dbReference type="EMBL" id="CP013909">
    <property type="protein sequence ID" value="ALW84724.1"/>
    <property type="molecule type" value="Genomic_DNA"/>
</dbReference>
<gene>
    <name evidence="2" type="ORF">AUC43_06280</name>
</gene>
<dbReference type="KEGG" id="hyg:AUC43_06280"/>